<dbReference type="WBParaSite" id="SPAL_0001538950.1">
    <property type="protein sequence ID" value="SPAL_0001538950.1"/>
    <property type="gene ID" value="SPAL_0001538950"/>
</dbReference>
<reference evidence="2" key="1">
    <citation type="submission" date="2017-02" db="UniProtKB">
        <authorList>
            <consortium name="WormBaseParasite"/>
        </authorList>
    </citation>
    <scope>IDENTIFICATION</scope>
</reference>
<keyword evidence="1" id="KW-1185">Reference proteome</keyword>
<dbReference type="AlphaFoldDB" id="A0A0N5CBX9"/>
<evidence type="ECO:0000313" key="2">
    <source>
        <dbReference type="WBParaSite" id="SPAL_0001538950.1"/>
    </source>
</evidence>
<proteinExistence type="predicted"/>
<accession>A0A0N5CBX9</accession>
<protein>
    <submittedName>
        <fullName evidence="2">USP domain-containing protein</fullName>
    </submittedName>
</protein>
<dbReference type="Proteomes" id="UP000046392">
    <property type="component" value="Unplaced"/>
</dbReference>
<sequence length="168" mass="19594">MLPKNSYLRLANNDFYNIEKHKKFIYSKQHESAAEFLSFIFNQLQSPTPDLMEYLNYKEENSLICEHCKTSRIISEFEAPILNININDINNKKKMNNAIKEMLEYEIESIAPENIQMEEGDDDGDNAIEEIENSVQLDLVKRMMLPCLTEEDVLNKKFYIVSTNSNIG</sequence>
<organism evidence="1 2">
    <name type="scientific">Strongyloides papillosus</name>
    <name type="common">Intestinal threadworm</name>
    <dbReference type="NCBI Taxonomy" id="174720"/>
    <lineage>
        <taxon>Eukaryota</taxon>
        <taxon>Metazoa</taxon>
        <taxon>Ecdysozoa</taxon>
        <taxon>Nematoda</taxon>
        <taxon>Chromadorea</taxon>
        <taxon>Rhabditida</taxon>
        <taxon>Tylenchina</taxon>
        <taxon>Panagrolaimomorpha</taxon>
        <taxon>Strongyloidoidea</taxon>
        <taxon>Strongyloididae</taxon>
        <taxon>Strongyloides</taxon>
    </lineage>
</organism>
<evidence type="ECO:0000313" key="1">
    <source>
        <dbReference type="Proteomes" id="UP000046392"/>
    </source>
</evidence>
<name>A0A0N5CBX9_STREA</name>